<gene>
    <name evidence="1" type="ORF">NEMVEDRAFT_v1g152234</name>
</gene>
<protein>
    <submittedName>
        <fullName evidence="1">Uncharacterized protein</fullName>
    </submittedName>
</protein>
<accession>A7TAC2</accession>
<dbReference type="Proteomes" id="UP000001593">
    <property type="component" value="Unassembled WGS sequence"/>
</dbReference>
<dbReference type="HOGENOM" id="CLU_3130259_0_0_1"/>
<organism evidence="1 2">
    <name type="scientific">Nematostella vectensis</name>
    <name type="common">Starlet sea anemone</name>
    <dbReference type="NCBI Taxonomy" id="45351"/>
    <lineage>
        <taxon>Eukaryota</taxon>
        <taxon>Metazoa</taxon>
        <taxon>Cnidaria</taxon>
        <taxon>Anthozoa</taxon>
        <taxon>Hexacorallia</taxon>
        <taxon>Actiniaria</taxon>
        <taxon>Edwardsiidae</taxon>
        <taxon>Nematostella</taxon>
    </lineage>
</organism>
<evidence type="ECO:0000313" key="2">
    <source>
        <dbReference type="Proteomes" id="UP000001593"/>
    </source>
</evidence>
<dbReference type="EMBL" id="DS474003">
    <property type="protein sequence ID" value="EDO27049.1"/>
    <property type="molecule type" value="Genomic_DNA"/>
</dbReference>
<sequence>CLSVTGTCIIVSARQDLALLSQRDRTLHHCLSVTGPCIIVSACQDLALLS</sequence>
<dbReference type="AlphaFoldDB" id="A7TAC2"/>
<reference evidence="1 2" key="1">
    <citation type="journal article" date="2007" name="Science">
        <title>Sea anemone genome reveals ancestral eumetazoan gene repertoire and genomic organization.</title>
        <authorList>
            <person name="Putnam N.H."/>
            <person name="Srivastava M."/>
            <person name="Hellsten U."/>
            <person name="Dirks B."/>
            <person name="Chapman J."/>
            <person name="Salamov A."/>
            <person name="Terry A."/>
            <person name="Shapiro H."/>
            <person name="Lindquist E."/>
            <person name="Kapitonov V.V."/>
            <person name="Jurka J."/>
            <person name="Genikhovich G."/>
            <person name="Grigoriev I.V."/>
            <person name="Lucas S.M."/>
            <person name="Steele R.E."/>
            <person name="Finnerty J.R."/>
            <person name="Technau U."/>
            <person name="Martindale M.Q."/>
            <person name="Rokhsar D.S."/>
        </authorList>
    </citation>
    <scope>NUCLEOTIDE SEQUENCE [LARGE SCALE GENOMIC DNA]</scope>
    <source>
        <strain evidence="2">CH2 X CH6</strain>
    </source>
</reference>
<dbReference type="InParanoid" id="A7TAC2"/>
<feature type="non-terminal residue" evidence="1">
    <location>
        <position position="1"/>
    </location>
</feature>
<name>A7TAC2_NEMVE</name>
<proteinExistence type="predicted"/>
<evidence type="ECO:0000313" key="1">
    <source>
        <dbReference type="EMBL" id="EDO27049.1"/>
    </source>
</evidence>
<keyword evidence="2" id="KW-1185">Reference proteome</keyword>